<keyword evidence="4" id="KW-1185">Reference proteome</keyword>
<dbReference type="KEGG" id="fax:FUAX_16290"/>
<dbReference type="Proteomes" id="UP001348817">
    <property type="component" value="Chromosome"/>
</dbReference>
<dbReference type="EMBL" id="AP025314">
    <property type="protein sequence ID" value="BDD09197.1"/>
    <property type="molecule type" value="Genomic_DNA"/>
</dbReference>
<dbReference type="AlphaFoldDB" id="A0AAU9CQG3"/>
<name>A0AAU9CQG3_9BACT</name>
<accession>A0AAU9CQG3</accession>
<evidence type="ECO:0000313" key="3">
    <source>
        <dbReference type="EMBL" id="BDD09197.1"/>
    </source>
</evidence>
<feature type="coiled-coil region" evidence="1">
    <location>
        <begin position="38"/>
        <end position="156"/>
    </location>
</feature>
<keyword evidence="1" id="KW-0175">Coiled coil</keyword>
<keyword evidence="2" id="KW-0472">Membrane</keyword>
<keyword evidence="2" id="KW-1133">Transmembrane helix</keyword>
<reference evidence="3 4" key="1">
    <citation type="submission" date="2021-12" db="EMBL/GenBank/DDBJ databases">
        <title>Genome sequencing of bacteria with rrn-lacking chromosome and rrn-plasmid.</title>
        <authorList>
            <person name="Anda M."/>
            <person name="Iwasaki W."/>
        </authorList>
    </citation>
    <scope>NUCLEOTIDE SEQUENCE [LARGE SCALE GENOMIC DNA]</scope>
    <source>
        <strain evidence="3 4">DSM 100852</strain>
    </source>
</reference>
<evidence type="ECO:0000256" key="2">
    <source>
        <dbReference type="SAM" id="Phobius"/>
    </source>
</evidence>
<evidence type="ECO:0000313" key="4">
    <source>
        <dbReference type="Proteomes" id="UP001348817"/>
    </source>
</evidence>
<gene>
    <name evidence="3" type="ORF">FUAX_16290</name>
</gene>
<protein>
    <recommendedName>
        <fullName evidence="5">Chromosome segregation protein SMC</fullName>
    </recommendedName>
</protein>
<sequence>MKEERKGLKPIYYVAIAGVFAVMLGVLAYYNYQLGEQKELLLQDLEFSKTTIDDLNKELTVKIEELEELGGDISDLKEAKDELEKEKNRILKASDYTYKQLIEAKKIISGHRQLLKHKDKEIAELQATNKALHNENQDLKDEANRRDEEIRQIAKETSKLKKTVEHASRLEAENVSLFAISRRGKERDGDTWRSKHIQKIKVKFNIAKNDVAPLQSKDIAISLIDGNGQVIFDIAKGSGAYMVDGKETFYTAKQNILFDNSGQELSFTYDRGAEYIKGRYLIKIYTDGYLMGEKYFTVK</sequence>
<organism evidence="3 4">
    <name type="scientific">Fulvitalea axinellae</name>
    <dbReference type="NCBI Taxonomy" id="1182444"/>
    <lineage>
        <taxon>Bacteria</taxon>
        <taxon>Pseudomonadati</taxon>
        <taxon>Bacteroidota</taxon>
        <taxon>Cytophagia</taxon>
        <taxon>Cytophagales</taxon>
        <taxon>Persicobacteraceae</taxon>
        <taxon>Fulvitalea</taxon>
    </lineage>
</organism>
<keyword evidence="2" id="KW-0812">Transmembrane</keyword>
<dbReference type="RefSeq" id="WP_338394412.1">
    <property type="nucleotide sequence ID" value="NZ_AP025314.1"/>
</dbReference>
<evidence type="ECO:0008006" key="5">
    <source>
        <dbReference type="Google" id="ProtNLM"/>
    </source>
</evidence>
<feature type="transmembrane region" description="Helical" evidence="2">
    <location>
        <begin position="12"/>
        <end position="32"/>
    </location>
</feature>
<proteinExistence type="predicted"/>
<evidence type="ECO:0000256" key="1">
    <source>
        <dbReference type="SAM" id="Coils"/>
    </source>
</evidence>